<sequence length="235" mass="24691">MSSKTVVDAGSAKQRKPGRATNKPAPGTMPKRVVSYVLGLNILAAGIVLNTRSGLGVAAFTSSAYAFSNISSLSFGTATALIYLVLVVLELVLLRKPEPAVLLQIPFSFAFGIVVDVYDALFPRWSLSLAGQFVLLAVAILCTATGVTLSVRANFVVAPPDGTVQTISSVSGRDYGLVKNVFDLTMMGVTVVMCLSTGSPFYGLGIGTVLSALLNGRIIRLLEMALDRHTALGQH</sequence>
<feature type="transmembrane region" description="Helical" evidence="2">
    <location>
        <begin position="100"/>
        <end position="121"/>
    </location>
</feature>
<dbReference type="Pfam" id="PF19700">
    <property type="entry name" value="DUF6198"/>
    <property type="match status" value="1"/>
</dbReference>
<evidence type="ECO:0000313" key="4">
    <source>
        <dbReference type="Proteomes" id="UP001204320"/>
    </source>
</evidence>
<feature type="transmembrane region" description="Helical" evidence="2">
    <location>
        <begin position="33"/>
        <end position="51"/>
    </location>
</feature>
<proteinExistence type="predicted"/>
<accession>A0ABT1ZB48</accession>
<organism evidence="3 4">
    <name type="scientific">Tractidigestivibacter montrealensis</name>
    <dbReference type="NCBI Taxonomy" id="2972466"/>
    <lineage>
        <taxon>Bacteria</taxon>
        <taxon>Bacillati</taxon>
        <taxon>Actinomycetota</taxon>
        <taxon>Coriobacteriia</taxon>
        <taxon>Coriobacteriales</taxon>
        <taxon>Atopobiaceae</taxon>
        <taxon>Tractidigestivibacter</taxon>
    </lineage>
</organism>
<reference evidence="3 4" key="1">
    <citation type="submission" date="2022-08" db="EMBL/GenBank/DDBJ databases">
        <title>Tractidigestivibacter montrealensis type strain KD21.</title>
        <authorList>
            <person name="Diop K."/>
            <person name="Richard C."/>
            <person name="Routy B."/>
        </authorList>
    </citation>
    <scope>NUCLEOTIDE SEQUENCE [LARGE SCALE GENOMIC DNA]</scope>
    <source>
        <strain evidence="3 4">KD21</strain>
    </source>
</reference>
<evidence type="ECO:0000313" key="3">
    <source>
        <dbReference type="EMBL" id="MCR9037398.1"/>
    </source>
</evidence>
<keyword evidence="2" id="KW-1133">Transmembrane helix</keyword>
<dbReference type="Proteomes" id="UP001204320">
    <property type="component" value="Unassembled WGS sequence"/>
</dbReference>
<keyword evidence="2" id="KW-0472">Membrane</keyword>
<dbReference type="RefSeq" id="WP_258499792.1">
    <property type="nucleotide sequence ID" value="NZ_JANSKA010000010.1"/>
</dbReference>
<dbReference type="InterPro" id="IPR038750">
    <property type="entry name" value="YczE/YyaS-like"/>
</dbReference>
<protein>
    <submittedName>
        <fullName evidence="3">DUF6198 family protein</fullName>
    </submittedName>
</protein>
<feature type="transmembrane region" description="Helical" evidence="2">
    <location>
        <begin position="133"/>
        <end position="151"/>
    </location>
</feature>
<feature type="region of interest" description="Disordered" evidence="1">
    <location>
        <begin position="1"/>
        <end position="27"/>
    </location>
</feature>
<comment type="caution">
    <text evidence="3">The sequence shown here is derived from an EMBL/GenBank/DDBJ whole genome shotgun (WGS) entry which is preliminary data.</text>
</comment>
<feature type="transmembrane region" description="Helical" evidence="2">
    <location>
        <begin position="72"/>
        <end position="94"/>
    </location>
</feature>
<dbReference type="PANTHER" id="PTHR40078:SF1">
    <property type="entry name" value="INTEGRAL MEMBRANE PROTEIN"/>
    <property type="match status" value="1"/>
</dbReference>
<dbReference type="PANTHER" id="PTHR40078">
    <property type="entry name" value="INTEGRAL MEMBRANE PROTEIN-RELATED"/>
    <property type="match status" value="1"/>
</dbReference>
<evidence type="ECO:0000256" key="1">
    <source>
        <dbReference type="SAM" id="MobiDB-lite"/>
    </source>
</evidence>
<evidence type="ECO:0000256" key="2">
    <source>
        <dbReference type="SAM" id="Phobius"/>
    </source>
</evidence>
<keyword evidence="2" id="KW-0812">Transmembrane</keyword>
<name>A0ABT1ZB48_9ACTN</name>
<keyword evidence="4" id="KW-1185">Reference proteome</keyword>
<gene>
    <name evidence="3" type="ORF">NVS32_10625</name>
</gene>
<dbReference type="EMBL" id="JANSKA010000010">
    <property type="protein sequence ID" value="MCR9037398.1"/>
    <property type="molecule type" value="Genomic_DNA"/>
</dbReference>
<feature type="transmembrane region" description="Helical" evidence="2">
    <location>
        <begin position="186"/>
        <end position="214"/>
    </location>
</feature>